<comment type="caution">
    <text evidence="2">The sequence shown here is derived from an EMBL/GenBank/DDBJ whole genome shotgun (WGS) entry which is preliminary data.</text>
</comment>
<protein>
    <submittedName>
        <fullName evidence="2">Uncharacterized protein</fullName>
    </submittedName>
</protein>
<sequence>MYTGKLEELYANYVGNVLGPPLSSEVSLTDLDGADLNTDSSRYIRLERPCPPPPPPESQEPTPSPPPPYTVSTPIISNPPSQPTPLPPTQIVPPSLAGFDFDFTTSPQHPNPNPNPIPIPIPNHRNINTTTHTTTPPYTNSSQSRTLHQSFWSSEHIGGRSDGFKAARVLGVDTGSSPGTGTAMGMGNSGSLAYPKMSSTGVKGKSSNRLSRMFRRKGESGRDF</sequence>
<organism evidence="2 3">
    <name type="scientific">Venturia inaequalis</name>
    <name type="common">Apple scab fungus</name>
    <dbReference type="NCBI Taxonomy" id="5025"/>
    <lineage>
        <taxon>Eukaryota</taxon>
        <taxon>Fungi</taxon>
        <taxon>Dikarya</taxon>
        <taxon>Ascomycota</taxon>
        <taxon>Pezizomycotina</taxon>
        <taxon>Dothideomycetes</taxon>
        <taxon>Pleosporomycetidae</taxon>
        <taxon>Venturiales</taxon>
        <taxon>Venturiaceae</taxon>
        <taxon>Venturia</taxon>
    </lineage>
</organism>
<feature type="compositionally biased region" description="Low complexity" evidence="1">
    <location>
        <begin position="122"/>
        <end position="140"/>
    </location>
</feature>
<proteinExistence type="predicted"/>
<feature type="region of interest" description="Disordered" evidence="1">
    <location>
        <begin position="178"/>
        <end position="224"/>
    </location>
</feature>
<feature type="compositionally biased region" description="Pro residues" evidence="1">
    <location>
        <begin position="80"/>
        <end position="91"/>
    </location>
</feature>
<evidence type="ECO:0000313" key="2">
    <source>
        <dbReference type="EMBL" id="KAE9975292.1"/>
    </source>
</evidence>
<dbReference type="AlphaFoldDB" id="A0A8H3UTN4"/>
<feature type="compositionally biased region" description="Pro residues" evidence="1">
    <location>
        <begin position="49"/>
        <end position="69"/>
    </location>
</feature>
<feature type="compositionally biased region" description="Pro residues" evidence="1">
    <location>
        <begin position="109"/>
        <end position="121"/>
    </location>
</feature>
<accession>A0A8H3UTN4</accession>
<dbReference type="Proteomes" id="UP000447873">
    <property type="component" value="Unassembled WGS sequence"/>
</dbReference>
<dbReference type="EMBL" id="WNWS01000198">
    <property type="protein sequence ID" value="KAE9975292.1"/>
    <property type="molecule type" value="Genomic_DNA"/>
</dbReference>
<evidence type="ECO:0000313" key="3">
    <source>
        <dbReference type="Proteomes" id="UP000447873"/>
    </source>
</evidence>
<reference evidence="2 3" key="1">
    <citation type="submission" date="2018-12" db="EMBL/GenBank/DDBJ databases">
        <title>Venturia inaequalis Genome Resource.</title>
        <authorList>
            <person name="Lichtner F.J."/>
        </authorList>
    </citation>
    <scope>NUCLEOTIDE SEQUENCE [LARGE SCALE GENOMIC DNA]</scope>
    <source>
        <strain evidence="2 3">120213</strain>
    </source>
</reference>
<gene>
    <name evidence="2" type="ORF">EG328_003261</name>
</gene>
<name>A0A8H3UTN4_VENIN</name>
<feature type="region of interest" description="Disordered" evidence="1">
    <location>
        <begin position="28"/>
        <end position="144"/>
    </location>
</feature>
<evidence type="ECO:0000256" key="1">
    <source>
        <dbReference type="SAM" id="MobiDB-lite"/>
    </source>
</evidence>
<feature type="compositionally biased region" description="Polar residues" evidence="1">
    <location>
        <begin position="197"/>
        <end position="210"/>
    </location>
</feature>